<keyword evidence="1" id="KW-0472">Membrane</keyword>
<dbReference type="AlphaFoldDB" id="A0A448I9M8"/>
<reference evidence="2 3" key="1">
    <citation type="submission" date="2018-12" db="EMBL/GenBank/DDBJ databases">
        <authorList>
            <consortium name="Pathogen Informatics"/>
        </authorList>
    </citation>
    <scope>NUCLEOTIDE SEQUENCE [LARGE SCALE GENOMIC DNA]</scope>
    <source>
        <strain evidence="2 3">NCTC10485</strain>
    </source>
</reference>
<dbReference type="EMBL" id="LR134355">
    <property type="protein sequence ID" value="VEG49135.1"/>
    <property type="molecule type" value="Genomic_DNA"/>
</dbReference>
<feature type="transmembrane region" description="Helical" evidence="1">
    <location>
        <begin position="45"/>
        <end position="67"/>
    </location>
</feature>
<gene>
    <name evidence="2" type="ORF">NCTC10485_03442</name>
</gene>
<feature type="transmembrane region" description="Helical" evidence="1">
    <location>
        <begin position="12"/>
        <end position="33"/>
    </location>
</feature>
<dbReference type="Proteomes" id="UP000282551">
    <property type="component" value="Chromosome"/>
</dbReference>
<name>A0A448I9M8_MYCCI</name>
<protein>
    <submittedName>
        <fullName evidence="2">Putative integral membrane protein</fullName>
    </submittedName>
</protein>
<keyword evidence="3" id="KW-1185">Reference proteome</keyword>
<evidence type="ECO:0000313" key="3">
    <source>
        <dbReference type="Proteomes" id="UP000282551"/>
    </source>
</evidence>
<sequence>MIQPPAVRYAGFIVVAEGIVALVTAVVLAVLATGGTDKHADGFNAYGTSAWFTIMGLGVLAGGWALVTDRRWGRGIAVFVNLLLLPVAWYVFSSHQVVYGVLVAAVALTVLGLLFSPTALQWAAAPRG</sequence>
<feature type="transmembrane region" description="Helical" evidence="1">
    <location>
        <begin position="98"/>
        <end position="120"/>
    </location>
</feature>
<proteinExistence type="predicted"/>
<keyword evidence="1" id="KW-1133">Transmembrane helix</keyword>
<dbReference type="RefSeq" id="WP_126334843.1">
    <property type="nucleotide sequence ID" value="NZ_AP022604.1"/>
</dbReference>
<accession>A0A448I9M8</accession>
<keyword evidence="1" id="KW-0812">Transmembrane</keyword>
<evidence type="ECO:0000313" key="2">
    <source>
        <dbReference type="EMBL" id="VEG49135.1"/>
    </source>
</evidence>
<evidence type="ECO:0000256" key="1">
    <source>
        <dbReference type="SAM" id="Phobius"/>
    </source>
</evidence>
<feature type="transmembrane region" description="Helical" evidence="1">
    <location>
        <begin position="74"/>
        <end position="92"/>
    </location>
</feature>
<organism evidence="2 3">
    <name type="scientific">Mycolicibacterium chitae</name>
    <name type="common">Mycobacterium chitae</name>
    <dbReference type="NCBI Taxonomy" id="1792"/>
    <lineage>
        <taxon>Bacteria</taxon>
        <taxon>Bacillati</taxon>
        <taxon>Actinomycetota</taxon>
        <taxon>Actinomycetes</taxon>
        <taxon>Mycobacteriales</taxon>
        <taxon>Mycobacteriaceae</taxon>
        <taxon>Mycolicibacterium</taxon>
    </lineage>
</organism>